<reference evidence="2 3" key="1">
    <citation type="journal article" date="2016" name="Nat. Commun.">
        <title>Thousands of microbial genomes shed light on interconnected biogeochemical processes in an aquifer system.</title>
        <authorList>
            <person name="Anantharaman K."/>
            <person name="Brown C.T."/>
            <person name="Hug L.A."/>
            <person name="Sharon I."/>
            <person name="Castelle C.J."/>
            <person name="Probst A.J."/>
            <person name="Thomas B.C."/>
            <person name="Singh A."/>
            <person name="Wilkins M.J."/>
            <person name="Karaoz U."/>
            <person name="Brodie E.L."/>
            <person name="Williams K.H."/>
            <person name="Hubbard S.S."/>
            <person name="Banfield J.F."/>
        </authorList>
    </citation>
    <scope>NUCLEOTIDE SEQUENCE [LARGE SCALE GENOMIC DNA]</scope>
</reference>
<evidence type="ECO:0000256" key="1">
    <source>
        <dbReference type="SAM" id="MobiDB-lite"/>
    </source>
</evidence>
<gene>
    <name evidence="2" type="ORF">A2876_02195</name>
</gene>
<evidence type="ECO:0000313" key="2">
    <source>
        <dbReference type="EMBL" id="OGC92365.1"/>
    </source>
</evidence>
<organism evidence="2 3">
    <name type="scientific">Candidatus Amesbacteria bacterium RIFCSPHIGHO2_01_FULL_48_32b</name>
    <dbReference type="NCBI Taxonomy" id="1797253"/>
    <lineage>
        <taxon>Bacteria</taxon>
        <taxon>Candidatus Amesiibacteriota</taxon>
    </lineage>
</organism>
<name>A0A1F4YEG0_9BACT</name>
<dbReference type="Proteomes" id="UP000178176">
    <property type="component" value="Unassembled WGS sequence"/>
</dbReference>
<dbReference type="AlphaFoldDB" id="A0A1F4YEG0"/>
<protein>
    <submittedName>
        <fullName evidence="2">Uncharacterized protein</fullName>
    </submittedName>
</protein>
<sequence length="144" mass="15750">MPETYPIKLINLPVGAGYLIYINEINGHIVGGTASSNEVEVQIPAQYSGNGKIKVNIRVPARTFSDIHYSVPINIGPDKSNVIDMSQPHAQPDAGSATAPETPQTPPQPVKPGKKLITNKLKQAVVERKEELNTPKTSFWDRLR</sequence>
<dbReference type="EMBL" id="MEXH01000016">
    <property type="protein sequence ID" value="OGC92365.1"/>
    <property type="molecule type" value="Genomic_DNA"/>
</dbReference>
<feature type="region of interest" description="Disordered" evidence="1">
    <location>
        <begin position="80"/>
        <end position="116"/>
    </location>
</feature>
<comment type="caution">
    <text evidence="2">The sequence shown here is derived from an EMBL/GenBank/DDBJ whole genome shotgun (WGS) entry which is preliminary data.</text>
</comment>
<evidence type="ECO:0000313" key="3">
    <source>
        <dbReference type="Proteomes" id="UP000178176"/>
    </source>
</evidence>
<accession>A0A1F4YEG0</accession>
<proteinExistence type="predicted"/>